<keyword evidence="2" id="KW-1185">Reference proteome</keyword>
<organism evidence="1 2">
    <name type="scientific">Marinobacter subterrani</name>
    <dbReference type="NCBI Taxonomy" id="1658765"/>
    <lineage>
        <taxon>Bacteria</taxon>
        <taxon>Pseudomonadati</taxon>
        <taxon>Pseudomonadota</taxon>
        <taxon>Gammaproteobacteria</taxon>
        <taxon>Pseudomonadales</taxon>
        <taxon>Marinobacteraceae</taxon>
        <taxon>Marinobacter</taxon>
    </lineage>
</organism>
<evidence type="ECO:0000313" key="1">
    <source>
        <dbReference type="EMBL" id="KMQ76307.1"/>
    </source>
</evidence>
<evidence type="ECO:0000313" key="2">
    <source>
        <dbReference type="Proteomes" id="UP000036102"/>
    </source>
</evidence>
<accession>A0A0J7JDV5</accession>
<dbReference type="PATRIC" id="fig|1658765.3.peg.2536"/>
<name>A0A0J7JDV5_9GAMM</name>
<dbReference type="RefSeq" id="WP_048496299.1">
    <property type="nucleotide sequence ID" value="NZ_LFBU01000001.1"/>
</dbReference>
<dbReference type="OrthoDB" id="6638364at2"/>
<dbReference type="STRING" id="1658765.Msub_12518"/>
<dbReference type="EMBL" id="LFBU01000001">
    <property type="protein sequence ID" value="KMQ76307.1"/>
    <property type="molecule type" value="Genomic_DNA"/>
</dbReference>
<protein>
    <submittedName>
        <fullName evidence="1">Uncharacterized protein</fullName>
    </submittedName>
</protein>
<sequence length="327" mass="37454">MRFELGELHPGTPHLLADVVELILLVSGGAYVGYTPADVDDLIRDSAIHPEEIKDEEELDSLEDDAEKKLHKQRRIEDLWTHFEFREAHFGASYPFLVSGRSIRLKPQLENSHRAYTFLLACSRLRSFQRSHRGKWAACFTEICVLASRFMLPGEWSIFNFDANSNDRKTVFGTDAREALICLGGLLKALSVHEEYCRDQSHAGDGGLDVVGVYPFPDEAPSTMAFFGQCAAREDDWPSKTFEAHPESFRPFFSLSQNPLNVVFIPICYRDSTGQWKNIRGVSGNVLLDRKRLLNLIDDDSCLGDIVRTEWFLEFEKIFYKYQIKFQ</sequence>
<comment type="caution">
    <text evidence="1">The sequence shown here is derived from an EMBL/GenBank/DDBJ whole genome shotgun (WGS) entry which is preliminary data.</text>
</comment>
<gene>
    <name evidence="1" type="ORF">Msub_12518</name>
</gene>
<dbReference type="Proteomes" id="UP000036102">
    <property type="component" value="Unassembled WGS sequence"/>
</dbReference>
<dbReference type="AlphaFoldDB" id="A0A0J7JDV5"/>
<reference evidence="1 2" key="1">
    <citation type="submission" date="2015-06" db="EMBL/GenBank/DDBJ databases">
        <title>Marinobacter subterrani, a genetically tractable neutrophilic iron-oxidizing strain isolated from the Soudan Iron Mine.</title>
        <authorList>
            <person name="Bonis B.M."/>
            <person name="Gralnick J.A."/>
        </authorList>
    </citation>
    <scope>NUCLEOTIDE SEQUENCE [LARGE SCALE GENOMIC DNA]</scope>
    <source>
        <strain evidence="1 2">JG233</strain>
    </source>
</reference>
<proteinExistence type="predicted"/>